<evidence type="ECO:0008006" key="4">
    <source>
        <dbReference type="Google" id="ProtNLM"/>
    </source>
</evidence>
<dbReference type="InterPro" id="IPR046210">
    <property type="entry name" value="DUF6243"/>
</dbReference>
<evidence type="ECO:0000256" key="1">
    <source>
        <dbReference type="SAM" id="MobiDB-lite"/>
    </source>
</evidence>
<evidence type="ECO:0000313" key="3">
    <source>
        <dbReference type="Proteomes" id="UP000746503"/>
    </source>
</evidence>
<dbReference type="EMBL" id="JAAVJB010000035">
    <property type="protein sequence ID" value="NJP66074.1"/>
    <property type="molecule type" value="Genomic_DNA"/>
</dbReference>
<keyword evidence="3" id="KW-1185">Reference proteome</keyword>
<dbReference type="RefSeq" id="WP_167932600.1">
    <property type="nucleotide sequence ID" value="NZ_JAAVJB010000035.1"/>
</dbReference>
<sequence>MSKQRAGSMLGVGGTRSHLSKGALRGGRGAERAGAPTDPQERKRELLRRLREKK</sequence>
<comment type="caution">
    <text evidence="2">The sequence shown here is derived from an EMBL/GenBank/DDBJ whole genome shotgun (WGS) entry which is preliminary data.</text>
</comment>
<protein>
    <recommendedName>
        <fullName evidence="4">DUF3073 domain-containing protein</fullName>
    </recommendedName>
</protein>
<feature type="compositionally biased region" description="Basic and acidic residues" evidence="1">
    <location>
        <begin position="39"/>
        <end position="54"/>
    </location>
</feature>
<evidence type="ECO:0000313" key="2">
    <source>
        <dbReference type="EMBL" id="NJP66074.1"/>
    </source>
</evidence>
<feature type="region of interest" description="Disordered" evidence="1">
    <location>
        <begin position="1"/>
        <end position="54"/>
    </location>
</feature>
<reference evidence="2 3" key="1">
    <citation type="submission" date="2020-03" db="EMBL/GenBank/DDBJ databases">
        <title>Draft genome of Streptomyces sp. ventii, isolated from the Axial Seamount in the Pacific Ocean, and resequencing of the two type strains Streptomyces lonarensis strain NCL 716 and Streptomyces bohaiensis strain 11A07.</title>
        <authorList>
            <person name="Loughran R.M."/>
            <person name="Pfannmuller K.M."/>
            <person name="Wasson B.J."/>
            <person name="Deadmond M.C."/>
            <person name="Paddock B.E."/>
            <person name="Koyack M.J."/>
            <person name="Gallegos D.A."/>
            <person name="Mitchell E.A."/>
            <person name="Ushijima B."/>
            <person name="Saw J.H."/>
            <person name="Mcphail K.L."/>
            <person name="Videau P."/>
        </authorList>
    </citation>
    <scope>NUCLEOTIDE SEQUENCE [LARGE SCALE GENOMIC DNA]</scope>
    <source>
        <strain evidence="3">5675061</strain>
    </source>
</reference>
<accession>A0ABX1AG24</accession>
<proteinExistence type="predicted"/>
<dbReference type="Proteomes" id="UP000746503">
    <property type="component" value="Unassembled WGS sequence"/>
</dbReference>
<dbReference type="Pfam" id="PF19756">
    <property type="entry name" value="DUF6243"/>
    <property type="match status" value="1"/>
</dbReference>
<gene>
    <name evidence="2" type="ORF">HCJ92_07155</name>
</gene>
<organism evidence="2 3">
    <name type="scientific">Streptomyces spiramenti</name>
    <dbReference type="NCBI Taxonomy" id="2720606"/>
    <lineage>
        <taxon>Bacteria</taxon>
        <taxon>Bacillati</taxon>
        <taxon>Actinomycetota</taxon>
        <taxon>Actinomycetes</taxon>
        <taxon>Kitasatosporales</taxon>
        <taxon>Streptomycetaceae</taxon>
        <taxon>Streptomyces</taxon>
    </lineage>
</organism>
<name>A0ABX1AG24_9ACTN</name>